<organism evidence="2 3">
    <name type="scientific">Aerophobetes bacterium</name>
    <dbReference type="NCBI Taxonomy" id="2030807"/>
    <lineage>
        <taxon>Bacteria</taxon>
        <taxon>Candidatus Aerophobota</taxon>
    </lineage>
</organism>
<feature type="domain" description="ATPase dynein-related AAA" evidence="1">
    <location>
        <begin position="240"/>
        <end position="374"/>
    </location>
</feature>
<dbReference type="Proteomes" id="UP000315669">
    <property type="component" value="Unassembled WGS sequence"/>
</dbReference>
<sequence length="479" mass="54800">MNRYIVEFKKDKEQESALLTPLIPGKIIKVDFVPLTGEIYLPVYYNISLIEGTTRKRIGKLGAWIAENYPLEDYHLRTISQNKTTLLSFKDKKRAILKSPSNNYEIITINKNDLGKRRRERLEKNGFFKGYDIKRNIVIGNYYLFRRKKKIRGLLELEPEFAHTDFLSLVVLDKLLDVLKNKRTKSIESLEGVEDIEEGKYSNFILSHYPVNRVKEAIEYIDQQGEWETFCELADKGKPILLNGPTGCGKSTMIKWYAHINNIPFYMAPTGNRETSMDDIIGSWVPADPKPIKAPGALSLAMVHNGIFYFEEIGPVDPGVLYGLHGVLDDKKLTIQSQYGFEVIEGADNFKMISSGNLDSRYTPIELSDAFLERWAQIKLIYPDKEGTIAILMSRAAGLDEKMATLITELIFDFRNILASYKKDMGLRGAVEVCQASLASKQSLRKLIEVYMLNPKSTYESDQTLYKKLMERVNKRIKG</sequence>
<dbReference type="InterPro" id="IPR027417">
    <property type="entry name" value="P-loop_NTPase"/>
</dbReference>
<accession>A0A523Y0S5</accession>
<dbReference type="GO" id="GO:0016887">
    <property type="term" value="F:ATP hydrolysis activity"/>
    <property type="evidence" value="ECO:0007669"/>
    <property type="project" value="InterPro"/>
</dbReference>
<evidence type="ECO:0000259" key="1">
    <source>
        <dbReference type="Pfam" id="PF07728"/>
    </source>
</evidence>
<name>A0A523Y0S5_UNCAE</name>
<dbReference type="SUPFAM" id="SSF52540">
    <property type="entry name" value="P-loop containing nucleoside triphosphate hydrolases"/>
    <property type="match status" value="1"/>
</dbReference>
<gene>
    <name evidence="2" type="ORF">E3J32_02080</name>
</gene>
<proteinExistence type="predicted"/>
<comment type="caution">
    <text evidence="2">The sequence shown here is derived from an EMBL/GenBank/DDBJ whole genome shotgun (WGS) entry which is preliminary data.</text>
</comment>
<dbReference type="InterPro" id="IPR011704">
    <property type="entry name" value="ATPase_dyneun-rel_AAA"/>
</dbReference>
<dbReference type="GO" id="GO:0005524">
    <property type="term" value="F:ATP binding"/>
    <property type="evidence" value="ECO:0007669"/>
    <property type="project" value="InterPro"/>
</dbReference>
<dbReference type="PANTHER" id="PTHR42759">
    <property type="entry name" value="MOXR FAMILY PROTEIN"/>
    <property type="match status" value="1"/>
</dbReference>
<dbReference type="Gene3D" id="3.40.50.300">
    <property type="entry name" value="P-loop containing nucleotide triphosphate hydrolases"/>
    <property type="match status" value="1"/>
</dbReference>
<dbReference type="PANTHER" id="PTHR42759:SF1">
    <property type="entry name" value="MAGNESIUM-CHELATASE SUBUNIT CHLD"/>
    <property type="match status" value="1"/>
</dbReference>
<dbReference type="EMBL" id="SOII01000151">
    <property type="protein sequence ID" value="TET85173.1"/>
    <property type="molecule type" value="Genomic_DNA"/>
</dbReference>
<dbReference type="InterPro" id="IPR050764">
    <property type="entry name" value="CbbQ/NirQ/NorQ/GpvN"/>
</dbReference>
<dbReference type="Pfam" id="PF07728">
    <property type="entry name" value="AAA_5"/>
    <property type="match status" value="1"/>
</dbReference>
<evidence type="ECO:0000313" key="3">
    <source>
        <dbReference type="Proteomes" id="UP000315669"/>
    </source>
</evidence>
<protein>
    <recommendedName>
        <fullName evidence="1">ATPase dynein-related AAA domain-containing protein</fullName>
    </recommendedName>
</protein>
<evidence type="ECO:0000313" key="2">
    <source>
        <dbReference type="EMBL" id="TET85173.1"/>
    </source>
</evidence>
<dbReference type="AlphaFoldDB" id="A0A523Y0S5"/>
<reference evidence="2 3" key="1">
    <citation type="submission" date="2019-03" db="EMBL/GenBank/DDBJ databases">
        <title>Metabolic potential of uncultured bacteria and archaea associated with petroleum seepage in deep-sea sediments.</title>
        <authorList>
            <person name="Dong X."/>
            <person name="Hubert C."/>
        </authorList>
    </citation>
    <scope>NUCLEOTIDE SEQUENCE [LARGE SCALE GENOMIC DNA]</scope>
    <source>
        <strain evidence="2">E29_bin25</strain>
    </source>
</reference>